<organism evidence="2 3">
    <name type="scientific">Hoylesella nanceiensis</name>
    <dbReference type="NCBI Taxonomy" id="425941"/>
    <lineage>
        <taxon>Bacteria</taxon>
        <taxon>Pseudomonadati</taxon>
        <taxon>Bacteroidota</taxon>
        <taxon>Bacteroidia</taxon>
        <taxon>Bacteroidales</taxon>
        <taxon>Prevotellaceae</taxon>
        <taxon>Hoylesella</taxon>
    </lineage>
</organism>
<dbReference type="PROSITE" id="PS51257">
    <property type="entry name" value="PROKAR_LIPOPROTEIN"/>
    <property type="match status" value="1"/>
</dbReference>
<accession>A0ABS6YBC8</accession>
<dbReference type="EMBL" id="JAHXCT010000002">
    <property type="protein sequence ID" value="MBW4768868.1"/>
    <property type="molecule type" value="Genomic_DNA"/>
</dbReference>
<dbReference type="CDD" id="cd12105">
    <property type="entry name" value="HmuY"/>
    <property type="match status" value="1"/>
</dbReference>
<dbReference type="RefSeq" id="WP_219480004.1">
    <property type="nucleotide sequence ID" value="NZ_JAHXCT010000002.1"/>
</dbReference>
<keyword evidence="1" id="KW-0732">Signal</keyword>
<proteinExistence type="predicted"/>
<comment type="caution">
    <text evidence="2">The sequence shown here is derived from an EMBL/GenBank/DDBJ whole genome shotgun (WGS) entry which is preliminary data.</text>
</comment>
<reference evidence="2 3" key="1">
    <citation type="submission" date="2021-07" db="EMBL/GenBank/DDBJ databases">
        <title>Genomic diversity and antimicrobial resistance of Prevotella spp. isolated from chronic lung disease airways.</title>
        <authorList>
            <person name="Webb K.A."/>
            <person name="Olagoke O.S."/>
            <person name="Baird T."/>
            <person name="Neill J."/>
            <person name="Pham A."/>
            <person name="Wells T.J."/>
            <person name="Ramsay K.A."/>
            <person name="Bell S.C."/>
            <person name="Sarovich D.S."/>
            <person name="Price E.P."/>
        </authorList>
    </citation>
    <scope>NUCLEOTIDE SEQUENCE [LARGE SCALE GENOMIC DNA]</scope>
    <source>
        <strain evidence="2 3">SCHI0011.S.12</strain>
    </source>
</reference>
<name>A0ABS6YBC8_9BACT</name>
<feature type="signal peptide" evidence="1">
    <location>
        <begin position="1"/>
        <end position="20"/>
    </location>
</feature>
<dbReference type="Proteomes" id="UP000788426">
    <property type="component" value="Unassembled WGS sequence"/>
</dbReference>
<evidence type="ECO:0000313" key="2">
    <source>
        <dbReference type="EMBL" id="MBW4768868.1"/>
    </source>
</evidence>
<sequence length="230" mass="25923">MKTNLFIFLFALLSSCTDYDAEPFTGKVLPRVTGYSTGVTNDWLYINLRTGEMFNRNRVNEDIVEGAQKDRLDWDIAFCGYRIRTNSGTSGKGQGAAIDLGYGEYDKWKTVSQLPSNPNWIVDDSTVTITMSRNDWNKHLITNHLDFQQNPWFDPNRGPATTKTNANPVLANAMSFTGPPPVYAPSLHTYVVRTANGTQYFKIQIISWYKADAEIGDTGGQISYYCDELK</sequence>
<evidence type="ECO:0000313" key="3">
    <source>
        <dbReference type="Proteomes" id="UP000788426"/>
    </source>
</evidence>
<feature type="chain" id="PRO_5046229642" evidence="1">
    <location>
        <begin position="21"/>
        <end position="230"/>
    </location>
</feature>
<protein>
    <submittedName>
        <fullName evidence="2">HmuY family protein</fullName>
    </submittedName>
</protein>
<dbReference type="Pfam" id="PF14064">
    <property type="entry name" value="HmuY"/>
    <property type="match status" value="1"/>
</dbReference>
<evidence type="ECO:0000256" key="1">
    <source>
        <dbReference type="SAM" id="SignalP"/>
    </source>
</evidence>
<keyword evidence="3" id="KW-1185">Reference proteome</keyword>
<gene>
    <name evidence="2" type="ORF">KZO38_03720</name>
</gene>
<dbReference type="InterPro" id="IPR025921">
    <property type="entry name" value="HmuY"/>
</dbReference>